<evidence type="ECO:0008006" key="6">
    <source>
        <dbReference type="Google" id="ProtNLM"/>
    </source>
</evidence>
<gene>
    <name evidence="4" type="ORF">B7463_g4641</name>
</gene>
<proteinExistence type="inferred from homology"/>
<keyword evidence="2" id="KW-0521">NADP</keyword>
<dbReference type="PRINTS" id="PR00081">
    <property type="entry name" value="GDHRDH"/>
</dbReference>
<evidence type="ECO:0000256" key="2">
    <source>
        <dbReference type="ARBA" id="ARBA00022857"/>
    </source>
</evidence>
<dbReference type="Gene3D" id="3.40.50.720">
    <property type="entry name" value="NAD(P)-binding Rossmann-like Domain"/>
    <property type="match status" value="1"/>
</dbReference>
<protein>
    <recommendedName>
        <fullName evidence="6">NAD(P)-binding protein</fullName>
    </recommendedName>
</protein>
<dbReference type="PANTHER" id="PTHR24320:SF236">
    <property type="entry name" value="SHORT-CHAIN DEHYDROGENASE-RELATED"/>
    <property type="match status" value="1"/>
</dbReference>
<reference evidence="4 5" key="1">
    <citation type="submission" date="2018-05" db="EMBL/GenBank/DDBJ databases">
        <title>Draft genome sequence of Scytalidium lignicola DSM 105466, a ubiquitous saprotrophic fungus.</title>
        <authorList>
            <person name="Buettner E."/>
            <person name="Gebauer A.M."/>
            <person name="Hofrichter M."/>
            <person name="Liers C."/>
            <person name="Kellner H."/>
        </authorList>
    </citation>
    <scope>NUCLEOTIDE SEQUENCE [LARGE SCALE GENOMIC DNA]</scope>
    <source>
        <strain evidence="4 5">DSM 105466</strain>
    </source>
</reference>
<accession>A0A3E2HE44</accession>
<dbReference type="OMA" id="KPDGVNW"/>
<organism evidence="4 5">
    <name type="scientific">Scytalidium lignicola</name>
    <name type="common">Hyphomycete</name>
    <dbReference type="NCBI Taxonomy" id="5539"/>
    <lineage>
        <taxon>Eukaryota</taxon>
        <taxon>Fungi</taxon>
        <taxon>Dikarya</taxon>
        <taxon>Ascomycota</taxon>
        <taxon>Pezizomycotina</taxon>
        <taxon>Leotiomycetes</taxon>
        <taxon>Leotiomycetes incertae sedis</taxon>
        <taxon>Scytalidium</taxon>
    </lineage>
</organism>
<dbReference type="SUPFAM" id="SSF51735">
    <property type="entry name" value="NAD(P)-binding Rossmann-fold domains"/>
    <property type="match status" value="1"/>
</dbReference>
<feature type="non-terminal residue" evidence="4">
    <location>
        <position position="1"/>
    </location>
</feature>
<dbReference type="Pfam" id="PF00106">
    <property type="entry name" value="adh_short"/>
    <property type="match status" value="1"/>
</dbReference>
<dbReference type="OrthoDB" id="191139at2759"/>
<dbReference type="GO" id="GO:0016491">
    <property type="term" value="F:oxidoreductase activity"/>
    <property type="evidence" value="ECO:0007669"/>
    <property type="project" value="UniProtKB-KW"/>
</dbReference>
<name>A0A3E2HE44_SCYLI</name>
<evidence type="ECO:0000256" key="1">
    <source>
        <dbReference type="ARBA" id="ARBA00006484"/>
    </source>
</evidence>
<evidence type="ECO:0000313" key="5">
    <source>
        <dbReference type="Proteomes" id="UP000258309"/>
    </source>
</evidence>
<keyword evidence="5" id="KW-1185">Reference proteome</keyword>
<evidence type="ECO:0000256" key="3">
    <source>
        <dbReference type="ARBA" id="ARBA00023002"/>
    </source>
</evidence>
<dbReference type="InterPro" id="IPR036291">
    <property type="entry name" value="NAD(P)-bd_dom_sf"/>
</dbReference>
<dbReference type="PANTHER" id="PTHR24320">
    <property type="entry name" value="RETINOL DEHYDROGENASE"/>
    <property type="match status" value="1"/>
</dbReference>
<comment type="caution">
    <text evidence="4">The sequence shown here is derived from an EMBL/GenBank/DDBJ whole genome shotgun (WGS) entry which is preliminary data.</text>
</comment>
<dbReference type="InterPro" id="IPR002347">
    <property type="entry name" value="SDR_fam"/>
</dbReference>
<sequence length="337" mass="37282">MPIVTWSETFPPKPVYTVKDMPDQSGRVFIVTGGASGCGYETAKILYNLNGRVYIAGRSIANGKAAMEKIKSSSPPAEQKVRSGKGSIEFLRVDLADLTTIKLCAEEFLSKETRLDVIWHNAGVLGIEHGSKTTQGFEAHLGTNALGPFLLQHFLMPICLKTAARADAKPNATRVIWVTSAGHRGAPKPDGVNWDDINMHDIEGIKGGMLKYGQSKTMNVMHAHEIARRYGKQGLVSVALHPGSLKTNLQRHQGFFFKNLTAPLLYPQIYGAYTELWAGLNEEVDTRMLEDGGKNGAYVQPWGRWGEGAEFVYEGLAKRETGERLWKLCETTLKEWM</sequence>
<dbReference type="EMBL" id="NCSJ02000070">
    <property type="protein sequence ID" value="RFU31686.1"/>
    <property type="molecule type" value="Genomic_DNA"/>
</dbReference>
<feature type="non-terminal residue" evidence="4">
    <location>
        <position position="337"/>
    </location>
</feature>
<evidence type="ECO:0000313" key="4">
    <source>
        <dbReference type="EMBL" id="RFU31686.1"/>
    </source>
</evidence>
<comment type="similarity">
    <text evidence="1">Belongs to the short-chain dehydrogenases/reductases (SDR) family.</text>
</comment>
<keyword evidence="3" id="KW-0560">Oxidoreductase</keyword>
<dbReference type="STRING" id="5539.A0A3E2HE44"/>
<dbReference type="Proteomes" id="UP000258309">
    <property type="component" value="Unassembled WGS sequence"/>
</dbReference>
<dbReference type="AlphaFoldDB" id="A0A3E2HE44"/>